<dbReference type="AlphaFoldDB" id="A0A162G630"/>
<accession>A0A162G630</accession>
<comment type="caution">
    <text evidence="1">The sequence shown here is derived from an EMBL/GenBank/DDBJ whole genome shotgun (WGS) entry which is preliminary data.</text>
</comment>
<dbReference type="EMBL" id="LUXM01000001">
    <property type="protein sequence ID" value="KZU99017.1"/>
    <property type="molecule type" value="Genomic_DNA"/>
</dbReference>
<name>A0A162G630_LACPN</name>
<proteinExistence type="predicted"/>
<dbReference type="PATRIC" id="fig|1590.201.peg.83"/>
<reference evidence="1 2" key="1">
    <citation type="submission" date="2016-03" db="EMBL/GenBank/DDBJ databases">
        <title>Comparative genomics of 54 Lactobacillus plantarum strains reveals genomic uncoupling from niche constraints.</title>
        <authorList>
            <person name="Martino M.E."/>
        </authorList>
    </citation>
    <scope>NUCLEOTIDE SEQUENCE [LARGE SCALE GENOMIC DNA]</scope>
    <source>
        <strain evidence="1 2">19.1</strain>
    </source>
</reference>
<sequence length="38" mass="4244">MTLAHLGQRQLKKTTILAERMVVISLKRVLQAVATILV</sequence>
<protein>
    <submittedName>
        <fullName evidence="1">Uncharacterized protein</fullName>
    </submittedName>
</protein>
<organism evidence="1 2">
    <name type="scientific">Lactiplantibacillus plantarum</name>
    <name type="common">Lactobacillus plantarum</name>
    <dbReference type="NCBI Taxonomy" id="1590"/>
    <lineage>
        <taxon>Bacteria</taxon>
        <taxon>Bacillati</taxon>
        <taxon>Bacillota</taxon>
        <taxon>Bacilli</taxon>
        <taxon>Lactobacillales</taxon>
        <taxon>Lactobacillaceae</taxon>
        <taxon>Lactiplantibacillus</taxon>
    </lineage>
</organism>
<dbReference type="Proteomes" id="UP000076882">
    <property type="component" value="Unassembled WGS sequence"/>
</dbReference>
<gene>
    <name evidence="1" type="ORF">Lp19_0079</name>
</gene>
<evidence type="ECO:0000313" key="1">
    <source>
        <dbReference type="EMBL" id="KZU99017.1"/>
    </source>
</evidence>
<evidence type="ECO:0000313" key="2">
    <source>
        <dbReference type="Proteomes" id="UP000076882"/>
    </source>
</evidence>